<dbReference type="EMBL" id="LR877164">
    <property type="protein sequence ID" value="CAD2221171.1"/>
    <property type="molecule type" value="Genomic_DNA"/>
</dbReference>
<keyword evidence="5" id="KW-1185">Reference proteome</keyword>
<dbReference type="InterPro" id="IPR036196">
    <property type="entry name" value="Ptyr_pPase_sf"/>
</dbReference>
<organism evidence="4 5">
    <name type="scientific">Angomonas deanei</name>
    <dbReference type="NCBI Taxonomy" id="59799"/>
    <lineage>
        <taxon>Eukaryota</taxon>
        <taxon>Discoba</taxon>
        <taxon>Euglenozoa</taxon>
        <taxon>Kinetoplastea</taxon>
        <taxon>Metakinetoplastina</taxon>
        <taxon>Trypanosomatida</taxon>
        <taxon>Trypanosomatidae</taxon>
        <taxon>Strigomonadinae</taxon>
        <taxon>Angomonas</taxon>
    </lineage>
</organism>
<dbReference type="PANTHER" id="PTHR43428:SF1">
    <property type="entry name" value="ARSENATE REDUCTASE"/>
    <property type="match status" value="1"/>
</dbReference>
<dbReference type="SUPFAM" id="SSF52788">
    <property type="entry name" value="Phosphotyrosine protein phosphatases I"/>
    <property type="match status" value="1"/>
</dbReference>
<dbReference type="OrthoDB" id="271614at2759"/>
<feature type="domain" description="Phosphotyrosine protein phosphatase I" evidence="3">
    <location>
        <begin position="11"/>
        <end position="87"/>
    </location>
</feature>
<protein>
    <submittedName>
        <fullName evidence="4">Low molecular weight phosphotyrosine protein phosphatase, putative</fullName>
    </submittedName>
</protein>
<evidence type="ECO:0000313" key="5">
    <source>
        <dbReference type="Proteomes" id="UP000515908"/>
    </source>
</evidence>
<accession>A0A7G2CQC0</accession>
<dbReference type="VEuPathDB" id="TriTrypDB:ADEAN_000870200"/>
<gene>
    <name evidence="4" type="ORF">ADEAN_000870200</name>
</gene>
<name>A0A7G2CQC0_9TRYP</name>
<dbReference type="AlphaFoldDB" id="A0A7G2CQC0"/>
<evidence type="ECO:0000313" key="4">
    <source>
        <dbReference type="EMBL" id="CAD2221171.1"/>
    </source>
</evidence>
<dbReference type="GO" id="GO:0046685">
    <property type="term" value="P:response to arsenic-containing substance"/>
    <property type="evidence" value="ECO:0007669"/>
    <property type="project" value="UniProtKB-KW"/>
</dbReference>
<evidence type="ECO:0000256" key="1">
    <source>
        <dbReference type="ARBA" id="ARBA00022849"/>
    </source>
</evidence>
<feature type="region of interest" description="Disordered" evidence="2">
    <location>
        <begin position="90"/>
        <end position="111"/>
    </location>
</feature>
<dbReference type="Gene3D" id="3.40.50.2300">
    <property type="match status" value="1"/>
</dbReference>
<sequence length="255" mass="29070">MTSCRGVIIAGVTNRARTQMAEGILTSLTNNRLFVKSGGYIHSGVIHPMAVEVLGEMGIDMKGRTASSLESAQRQRYTYDVYVSIDSPYSEKGSDAHQRASSSRQLEHVAPSETYSDPLLAHPMPSHWSIAFDATDARQKWDIWSPRDPSIYHQNSTRRFQDDLYEGEPLFMRPQMSLLRRAAKVSDRWELAEVGERYAMESEEEQLKRFRIARNTLCTKCVHLLRRLEDYYGETLLTNEKPLKCVPSTAFVTSE</sequence>
<keyword evidence="1" id="KW-0059">Arsenical resistance</keyword>
<dbReference type="InterPro" id="IPR023485">
    <property type="entry name" value="Ptyr_pPase"/>
</dbReference>
<proteinExistence type="predicted"/>
<reference evidence="4 5" key="1">
    <citation type="submission" date="2020-08" db="EMBL/GenBank/DDBJ databases">
        <authorList>
            <person name="Newling K."/>
            <person name="Davey J."/>
            <person name="Forrester S."/>
        </authorList>
    </citation>
    <scope>NUCLEOTIDE SEQUENCE [LARGE SCALE GENOMIC DNA]</scope>
    <source>
        <strain evidence="5">Crithidia deanei Carvalho (ATCC PRA-265)</strain>
    </source>
</reference>
<dbReference type="Pfam" id="PF01451">
    <property type="entry name" value="LMWPc"/>
    <property type="match status" value="1"/>
</dbReference>
<evidence type="ECO:0000256" key="2">
    <source>
        <dbReference type="SAM" id="MobiDB-lite"/>
    </source>
</evidence>
<dbReference type="Proteomes" id="UP000515908">
    <property type="component" value="Chromosome 20"/>
</dbReference>
<evidence type="ECO:0000259" key="3">
    <source>
        <dbReference type="Pfam" id="PF01451"/>
    </source>
</evidence>
<dbReference type="PANTHER" id="PTHR43428">
    <property type="entry name" value="ARSENATE REDUCTASE"/>
    <property type="match status" value="1"/>
</dbReference>